<dbReference type="OrthoDB" id="9777306at2"/>
<evidence type="ECO:0000256" key="1">
    <source>
        <dbReference type="ARBA" id="ARBA00022723"/>
    </source>
</evidence>
<dbReference type="PANTHER" id="PTHR45953:SF1">
    <property type="entry name" value="IDURONATE 2-SULFATASE"/>
    <property type="match status" value="1"/>
</dbReference>
<dbReference type="GO" id="GO:0046872">
    <property type="term" value="F:metal ion binding"/>
    <property type="evidence" value="ECO:0007669"/>
    <property type="project" value="UniProtKB-KW"/>
</dbReference>
<reference evidence="4 5" key="1">
    <citation type="submission" date="2019-02" db="EMBL/GenBank/DDBJ databases">
        <title>Kribbella capetownensis sp. nov. and Kribbella speibonae sp. nov., isolated from soil.</title>
        <authorList>
            <person name="Curtis S.M."/>
            <person name="Norton I."/>
            <person name="Everest G.J."/>
            <person name="Meyers P.R."/>
        </authorList>
    </citation>
    <scope>NUCLEOTIDE SEQUENCE [LARGE SCALE GENOMIC DNA]</scope>
    <source>
        <strain evidence="4 5">YM53</strain>
    </source>
</reference>
<proteinExistence type="predicted"/>
<sequence>MTDPTPRDIVLVMTDQQRADLTAREGFPRDCTPTLDSLAAGGRWFDRAYTTTPLCVPARISLLTGRFPSAHGVLGNSGYDDPARGDDLIDVLGAAGFRTALVGKNHSHLTPERLDHWVEFGHFGRVPPSAATGTDREFDDWLRAHPGTTTTPSPFPLEHQLPARIVDEAITWLDTAGPDDRSFLWLSIPEPHVPYQVPEPYFSTYETVPPAATTADALADRDFSWRYAGKLAEQSGEAEPDVLARARANYVGMLRLVDDQLARLVAHLERTGRLATTLFVHLADHGDFAGEYGLMRKGPGLPEVLARIPMVFHGPGIRPDRGPSPAHVSIADILPTICELIGTPVPSGVQGRSLVPLLRDPDQTSDFSSVYVEQGYGAPYREEDLGDRTPGVRRGADGRVAIDTVNEVTQAGVRRMVRSGRWKLLAGAAGTVQLFDLSTDPFELIDLAGRPEHAATCQNLQSELESWLVSRDVRA</sequence>
<dbReference type="GO" id="GO:0005737">
    <property type="term" value="C:cytoplasm"/>
    <property type="evidence" value="ECO:0007669"/>
    <property type="project" value="TreeGrafter"/>
</dbReference>
<name>A0A4R0JH00_9ACTN</name>
<evidence type="ECO:0000256" key="2">
    <source>
        <dbReference type="ARBA" id="ARBA00022801"/>
    </source>
</evidence>
<dbReference type="InterPro" id="IPR017850">
    <property type="entry name" value="Alkaline_phosphatase_core_sf"/>
</dbReference>
<organism evidence="4 5">
    <name type="scientific">Kribbella capetownensis</name>
    <dbReference type="NCBI Taxonomy" id="1572659"/>
    <lineage>
        <taxon>Bacteria</taxon>
        <taxon>Bacillati</taxon>
        <taxon>Actinomycetota</taxon>
        <taxon>Actinomycetes</taxon>
        <taxon>Propionibacteriales</taxon>
        <taxon>Kribbellaceae</taxon>
        <taxon>Kribbella</taxon>
    </lineage>
</organism>
<dbReference type="Proteomes" id="UP000293342">
    <property type="component" value="Unassembled WGS sequence"/>
</dbReference>
<dbReference type="PANTHER" id="PTHR45953">
    <property type="entry name" value="IDURONATE 2-SULFATASE"/>
    <property type="match status" value="1"/>
</dbReference>
<evidence type="ECO:0000313" key="5">
    <source>
        <dbReference type="Proteomes" id="UP000293342"/>
    </source>
</evidence>
<accession>A0A4R0JH00</accession>
<evidence type="ECO:0000313" key="4">
    <source>
        <dbReference type="EMBL" id="TCC44924.1"/>
    </source>
</evidence>
<dbReference type="GO" id="GO:0008484">
    <property type="term" value="F:sulfuric ester hydrolase activity"/>
    <property type="evidence" value="ECO:0007669"/>
    <property type="project" value="TreeGrafter"/>
</dbReference>
<protein>
    <submittedName>
        <fullName evidence="4">Sulfatase</fullName>
    </submittedName>
</protein>
<dbReference type="AlphaFoldDB" id="A0A4R0JH00"/>
<dbReference type="RefSeq" id="WP_131517229.1">
    <property type="nucleotide sequence ID" value="NZ_SJKD01000008.1"/>
</dbReference>
<dbReference type="InterPro" id="IPR000917">
    <property type="entry name" value="Sulfatase_N"/>
</dbReference>
<comment type="caution">
    <text evidence="4">The sequence shown here is derived from an EMBL/GenBank/DDBJ whole genome shotgun (WGS) entry which is preliminary data.</text>
</comment>
<evidence type="ECO:0000259" key="3">
    <source>
        <dbReference type="Pfam" id="PF00884"/>
    </source>
</evidence>
<keyword evidence="5" id="KW-1185">Reference proteome</keyword>
<keyword evidence="1" id="KW-0479">Metal-binding</keyword>
<gene>
    <name evidence="4" type="ORF">E0H75_30840</name>
</gene>
<dbReference type="Gene3D" id="3.40.720.10">
    <property type="entry name" value="Alkaline Phosphatase, subunit A"/>
    <property type="match status" value="1"/>
</dbReference>
<feature type="domain" description="Sulfatase N-terminal" evidence="3">
    <location>
        <begin position="8"/>
        <end position="342"/>
    </location>
</feature>
<dbReference type="Pfam" id="PF00884">
    <property type="entry name" value="Sulfatase"/>
    <property type="match status" value="1"/>
</dbReference>
<keyword evidence="2" id="KW-0378">Hydrolase</keyword>
<dbReference type="SUPFAM" id="SSF53649">
    <property type="entry name" value="Alkaline phosphatase-like"/>
    <property type="match status" value="1"/>
</dbReference>
<dbReference type="EMBL" id="SJKD01000008">
    <property type="protein sequence ID" value="TCC44924.1"/>
    <property type="molecule type" value="Genomic_DNA"/>
</dbReference>